<dbReference type="EMBL" id="JAYMGO010000021">
    <property type="protein sequence ID" value="KAL1253081.1"/>
    <property type="molecule type" value="Genomic_DNA"/>
</dbReference>
<keyword evidence="3" id="KW-0964">Secreted</keyword>
<comment type="caution">
    <text evidence="5">The sequence shown here is derived from an EMBL/GenBank/DDBJ whole genome shotgun (WGS) entry which is preliminary data.</text>
</comment>
<keyword evidence="6" id="KW-1185">Reference proteome</keyword>
<comment type="similarity">
    <text evidence="2 4">Belongs to the heparin-binding growth factors family.</text>
</comment>
<reference evidence="5 6" key="1">
    <citation type="submission" date="2023-09" db="EMBL/GenBank/DDBJ databases">
        <authorList>
            <person name="Wang M."/>
        </authorList>
    </citation>
    <scope>NUCLEOTIDE SEQUENCE [LARGE SCALE GENOMIC DNA]</scope>
    <source>
        <strain evidence="5">GT-2023</strain>
        <tissue evidence="5">Liver</tissue>
    </source>
</reference>
<evidence type="ECO:0000256" key="4">
    <source>
        <dbReference type="RuleBase" id="RU049442"/>
    </source>
</evidence>
<evidence type="ECO:0000313" key="6">
    <source>
        <dbReference type="Proteomes" id="UP001558613"/>
    </source>
</evidence>
<dbReference type="Pfam" id="PF00167">
    <property type="entry name" value="FGF"/>
    <property type="match status" value="1"/>
</dbReference>
<dbReference type="InterPro" id="IPR008996">
    <property type="entry name" value="IL1/FGF"/>
</dbReference>
<dbReference type="PRINTS" id="PR00263">
    <property type="entry name" value="HBGFFGF"/>
</dbReference>
<evidence type="ECO:0000256" key="3">
    <source>
        <dbReference type="ARBA" id="ARBA00022525"/>
    </source>
</evidence>
<accession>A0ABR3LLW2</accession>
<dbReference type="PANTHER" id="PTHR11486">
    <property type="entry name" value="FIBROBLAST GROWTH FACTOR"/>
    <property type="match status" value="1"/>
</dbReference>
<dbReference type="CDD" id="cd23306">
    <property type="entry name" value="beta-trefoil_FGF7-like"/>
    <property type="match status" value="1"/>
</dbReference>
<dbReference type="SMART" id="SM00442">
    <property type="entry name" value="FGF"/>
    <property type="match status" value="1"/>
</dbReference>
<sequence length="330" mass="36682">MAVNEGKSGNQLQVSLIRLTCHGVGGGAVAVSLRRPVRADAWGSQPRWEGTGWEGQTDLLACCIRVVLPFFSRTFSLPLAVLVFPPVQQGFFSGLYVGEQEKVKRFPTEPALQHVPFCEALPSLPSSRTMCKWKVTKGASAWFRLSCLSLPLLLLLLCSALPVACHDTHRAVRAPRGANSSSSAVVGRHVRSYNHLTGDVRKRKLFSYQKFFLRIDKNGKVNGTKSKDDPYSTLEIKSVDVGIVAIKGIQSNYYLAINKKGVVYGAKDFGVDCKLIERIEENRYNTYASAEWRNRKKPMFVGLMANGKPMRAKKTRRKNTATHFLPIPIV</sequence>
<evidence type="ECO:0000256" key="1">
    <source>
        <dbReference type="ARBA" id="ARBA00004613"/>
    </source>
</evidence>
<evidence type="ECO:0000313" key="5">
    <source>
        <dbReference type="EMBL" id="KAL1253081.1"/>
    </source>
</evidence>
<dbReference type="Proteomes" id="UP001558613">
    <property type="component" value="Unassembled WGS sequence"/>
</dbReference>
<dbReference type="PRINTS" id="PR00262">
    <property type="entry name" value="IL1HBGF"/>
</dbReference>
<dbReference type="Gene3D" id="2.80.10.50">
    <property type="match status" value="1"/>
</dbReference>
<dbReference type="SUPFAM" id="SSF50353">
    <property type="entry name" value="Cytokine"/>
    <property type="match status" value="1"/>
</dbReference>
<proteinExistence type="inferred from homology"/>
<organism evidence="5 6">
    <name type="scientific">Cirrhinus molitorella</name>
    <name type="common">mud carp</name>
    <dbReference type="NCBI Taxonomy" id="172907"/>
    <lineage>
        <taxon>Eukaryota</taxon>
        <taxon>Metazoa</taxon>
        <taxon>Chordata</taxon>
        <taxon>Craniata</taxon>
        <taxon>Vertebrata</taxon>
        <taxon>Euteleostomi</taxon>
        <taxon>Actinopterygii</taxon>
        <taxon>Neopterygii</taxon>
        <taxon>Teleostei</taxon>
        <taxon>Ostariophysi</taxon>
        <taxon>Cypriniformes</taxon>
        <taxon>Cyprinidae</taxon>
        <taxon>Labeoninae</taxon>
        <taxon>Labeonini</taxon>
        <taxon>Cirrhinus</taxon>
    </lineage>
</organism>
<evidence type="ECO:0000256" key="2">
    <source>
        <dbReference type="ARBA" id="ARBA00007936"/>
    </source>
</evidence>
<dbReference type="InterPro" id="IPR002209">
    <property type="entry name" value="Fibroblast_GF_fam"/>
</dbReference>
<comment type="subcellular location">
    <subcellularLocation>
        <location evidence="1">Secreted</location>
    </subcellularLocation>
</comment>
<gene>
    <name evidence="5" type="ORF">QQF64_017774</name>
</gene>
<name>A0ABR3LLW2_9TELE</name>
<protein>
    <recommendedName>
        <fullName evidence="4">Fibroblast growth factor</fullName>
        <shortName evidence="4">FGF</shortName>
    </recommendedName>
</protein>